<dbReference type="OrthoDB" id="9785951at2"/>
<dbReference type="Gene3D" id="3.60.21.10">
    <property type="match status" value="1"/>
</dbReference>
<keyword evidence="4" id="KW-1185">Reference proteome</keyword>
<evidence type="ECO:0000313" key="4">
    <source>
        <dbReference type="Proteomes" id="UP000245999"/>
    </source>
</evidence>
<dbReference type="EMBL" id="CP029145">
    <property type="protein sequence ID" value="AWM35358.1"/>
    <property type="molecule type" value="Genomic_DNA"/>
</dbReference>
<evidence type="ECO:0000256" key="1">
    <source>
        <dbReference type="ARBA" id="ARBA00008950"/>
    </source>
</evidence>
<dbReference type="InterPro" id="IPR024654">
    <property type="entry name" value="Calcineurin-like_PHP_lpxH"/>
</dbReference>
<dbReference type="InterPro" id="IPR029052">
    <property type="entry name" value="Metallo-depent_PP-like"/>
</dbReference>
<dbReference type="SUPFAM" id="SSF56300">
    <property type="entry name" value="Metallo-dependent phosphatases"/>
    <property type="match status" value="1"/>
</dbReference>
<dbReference type="KEGG" id="hnv:DDQ68_08670"/>
<evidence type="ECO:0000259" key="2">
    <source>
        <dbReference type="Pfam" id="PF12850"/>
    </source>
</evidence>
<comment type="similarity">
    <text evidence="1">Belongs to the metallophosphoesterase superfamily. YfcE family.</text>
</comment>
<reference evidence="4" key="1">
    <citation type="submission" date="2018-04" db="EMBL/GenBank/DDBJ databases">
        <title>Complete genome of Antarctic heterotrophic bacterium Hymenobacter nivis.</title>
        <authorList>
            <person name="Terashima M."/>
        </authorList>
    </citation>
    <scope>NUCLEOTIDE SEQUENCE [LARGE SCALE GENOMIC DNA]</scope>
    <source>
        <strain evidence="4">NBRC 111535</strain>
    </source>
</reference>
<feature type="domain" description="Calcineurin-like phosphoesterase" evidence="2">
    <location>
        <begin position="3"/>
        <end position="150"/>
    </location>
</feature>
<name>A0A2Z3GPZ2_9BACT</name>
<evidence type="ECO:0000313" key="3">
    <source>
        <dbReference type="EMBL" id="AWM35358.1"/>
    </source>
</evidence>
<accession>A0A2Z3GPZ2</accession>
<dbReference type="Proteomes" id="UP000245999">
    <property type="component" value="Chromosome"/>
</dbReference>
<organism evidence="3 4">
    <name type="scientific">Hymenobacter nivis</name>
    <dbReference type="NCBI Taxonomy" id="1850093"/>
    <lineage>
        <taxon>Bacteria</taxon>
        <taxon>Pseudomonadati</taxon>
        <taxon>Bacteroidota</taxon>
        <taxon>Cytophagia</taxon>
        <taxon>Cytophagales</taxon>
        <taxon>Hymenobacteraceae</taxon>
        <taxon>Hymenobacter</taxon>
    </lineage>
</organism>
<dbReference type="AlphaFoldDB" id="A0A2Z3GPZ2"/>
<gene>
    <name evidence="3" type="ORF">DDQ68_08670</name>
</gene>
<dbReference type="Pfam" id="PF12850">
    <property type="entry name" value="Metallophos_2"/>
    <property type="match status" value="1"/>
</dbReference>
<proteinExistence type="inferred from homology"/>
<dbReference type="RefSeq" id="WP_068234424.1">
    <property type="nucleotide sequence ID" value="NZ_CP029145.1"/>
</dbReference>
<protein>
    <submittedName>
        <fullName evidence="3">Metallophosphoesterase</fullName>
    </submittedName>
</protein>
<sequence>MKRIGLLSDTHGYFDERIAHHLRGCDEIWHAGDFGTAAVVGALEALAPVFRGVYGNIDGADVRRTEPLVQDFVVEGLRVLITHIGGYPGHYAPAARPLLDAARPGLFVTGHSHILRVVPDKARGLLHLNPGAAGRHGFHQVRTLLRFGVEAGKVVDLQAVELGKRGALE</sequence>